<evidence type="ECO:0000313" key="2">
    <source>
        <dbReference type="EMBL" id="EHQ92158.1"/>
    </source>
</evidence>
<name>H5XZW2_9FIRM</name>
<feature type="transmembrane region" description="Helical" evidence="1">
    <location>
        <begin position="97"/>
        <end position="117"/>
    </location>
</feature>
<accession>H5XZW2</accession>
<sequence>MRENEGVTLKLAGIFLLFAECFLKREDVYLFNLFPINDKTLINYMCKQLKKEKGLKFSDIRSILNRNYTNLSPEGLQEEKDRLSLRKEALENDDSGNFTNSCIACLAVFATATTIFFDVLPLQSIFLLSYLAIAATIFLFISHLRTTKRAKEIAYCALALDVIKKMKPELFN</sequence>
<dbReference type="AlphaFoldDB" id="H5XZW2"/>
<proteinExistence type="predicted"/>
<protein>
    <submittedName>
        <fullName evidence="2">Uncharacterized protein</fullName>
    </submittedName>
</protein>
<dbReference type="EMBL" id="CM001441">
    <property type="protein sequence ID" value="EHQ92158.1"/>
    <property type="molecule type" value="Genomic_DNA"/>
</dbReference>
<keyword evidence="1" id="KW-1133">Transmembrane helix</keyword>
<keyword evidence="3" id="KW-1185">Reference proteome</keyword>
<feature type="transmembrane region" description="Helical" evidence="1">
    <location>
        <begin position="123"/>
        <end position="141"/>
    </location>
</feature>
<dbReference type="Proteomes" id="UP000005104">
    <property type="component" value="Chromosome"/>
</dbReference>
<keyword evidence="1" id="KW-0812">Transmembrane</keyword>
<dbReference type="HOGENOM" id="CLU_1552853_0_0_9"/>
<keyword evidence="1" id="KW-0472">Membrane</keyword>
<gene>
    <name evidence="2" type="ORF">DesyoDRAFT_5227</name>
</gene>
<evidence type="ECO:0000313" key="3">
    <source>
        <dbReference type="Proteomes" id="UP000005104"/>
    </source>
</evidence>
<dbReference type="eggNOG" id="ENOG502ZCW9">
    <property type="taxonomic scope" value="Bacteria"/>
</dbReference>
<evidence type="ECO:0000256" key="1">
    <source>
        <dbReference type="SAM" id="Phobius"/>
    </source>
</evidence>
<reference evidence="2 3" key="1">
    <citation type="submission" date="2011-11" db="EMBL/GenBank/DDBJ databases">
        <title>The Noncontiguous Finished genome of Desulfosporosinus youngiae DSM 17734.</title>
        <authorList>
            <consortium name="US DOE Joint Genome Institute (JGI-PGF)"/>
            <person name="Lucas S."/>
            <person name="Han J."/>
            <person name="Lapidus A."/>
            <person name="Cheng J.-F."/>
            <person name="Goodwin L."/>
            <person name="Pitluck S."/>
            <person name="Peters L."/>
            <person name="Ovchinnikova G."/>
            <person name="Lu M."/>
            <person name="Land M.L."/>
            <person name="Hauser L."/>
            <person name="Pester M."/>
            <person name="Spring S."/>
            <person name="Ollivier B."/>
            <person name="Rattei T."/>
            <person name="Klenk H.-P."/>
            <person name="Wagner M."/>
            <person name="Loy A."/>
            <person name="Woyke T.J."/>
        </authorList>
    </citation>
    <scope>NUCLEOTIDE SEQUENCE [LARGE SCALE GENOMIC DNA]</scope>
    <source>
        <strain evidence="2 3">DSM 17734</strain>
    </source>
</reference>
<organism evidence="2 3">
    <name type="scientific">Desulfosporosinus youngiae DSM 17734</name>
    <dbReference type="NCBI Taxonomy" id="768710"/>
    <lineage>
        <taxon>Bacteria</taxon>
        <taxon>Bacillati</taxon>
        <taxon>Bacillota</taxon>
        <taxon>Clostridia</taxon>
        <taxon>Eubacteriales</taxon>
        <taxon>Desulfitobacteriaceae</taxon>
        <taxon>Desulfosporosinus</taxon>
    </lineage>
</organism>
<dbReference type="STRING" id="768710.DesyoDRAFT_5227"/>